<feature type="compositionally biased region" description="Pro residues" evidence="1">
    <location>
        <begin position="101"/>
        <end position="111"/>
    </location>
</feature>
<gene>
    <name evidence="3" type="ORF">MTR64_14190</name>
</gene>
<comment type="caution">
    <text evidence="3">The sequence shown here is derived from an EMBL/GenBank/DDBJ whole genome shotgun (WGS) entry which is preliminary data.</text>
</comment>
<accession>A0ABT0B3U0</accession>
<evidence type="ECO:0008006" key="5">
    <source>
        <dbReference type="Google" id="ProtNLM"/>
    </source>
</evidence>
<evidence type="ECO:0000313" key="4">
    <source>
        <dbReference type="Proteomes" id="UP001162880"/>
    </source>
</evidence>
<keyword evidence="2" id="KW-0472">Membrane</keyword>
<evidence type="ECO:0000256" key="2">
    <source>
        <dbReference type="SAM" id="Phobius"/>
    </source>
</evidence>
<dbReference type="Proteomes" id="UP001162880">
    <property type="component" value="Unassembled WGS sequence"/>
</dbReference>
<protein>
    <recommendedName>
        <fullName evidence="5">Energy transducer TonB</fullName>
    </recommendedName>
</protein>
<evidence type="ECO:0000313" key="3">
    <source>
        <dbReference type="EMBL" id="MCJ2179719.1"/>
    </source>
</evidence>
<keyword evidence="2" id="KW-1133">Transmembrane helix</keyword>
<keyword evidence="2" id="KW-0812">Transmembrane</keyword>
<feature type="compositionally biased region" description="Basic residues" evidence="1">
    <location>
        <begin position="122"/>
        <end position="135"/>
    </location>
</feature>
<feature type="transmembrane region" description="Helical" evidence="2">
    <location>
        <begin position="12"/>
        <end position="30"/>
    </location>
</feature>
<keyword evidence="4" id="KW-1185">Reference proteome</keyword>
<feature type="compositionally biased region" description="Low complexity" evidence="1">
    <location>
        <begin position="85"/>
        <end position="100"/>
    </location>
</feature>
<sequence length="300" mass="31414">MASTGLHKEEGIGLAVAIALHAAALAALMIRPPMHDIVKPPARIEVTISNIYGKTSMSPDPFSKAAPDRGPELGEPAPPAPPEPVAVASPDPAPRAVEAPQPKPVPRPAPKPVTKVAEKPRPTAKPKAPPKKAPTRKSSAIDNIIARPSQASSPSASVGTRTPKKAGASSFAQAFSDGVPGAASESGKGMPAAEFGPKQVSALGAAINRQLKPYWQAPQGADAELLVTRVRFRLNPDGSLSGEPQVLGTTGQTAANSAQVQRHQEQAVRAVKLAAPFDLPRDFYDHWKVVTTNFDRRLSQ</sequence>
<proteinExistence type="predicted"/>
<dbReference type="EMBL" id="JALHLE010000023">
    <property type="protein sequence ID" value="MCJ2179719.1"/>
    <property type="molecule type" value="Genomic_DNA"/>
</dbReference>
<evidence type="ECO:0000256" key="1">
    <source>
        <dbReference type="SAM" id="MobiDB-lite"/>
    </source>
</evidence>
<name>A0ABT0B3U0_9SPHN</name>
<organism evidence="3 4">
    <name type="scientific">Novosphingobium album</name>
    <name type="common">ex Hu et al. 2023</name>
    <dbReference type="NCBI Taxonomy" id="2930093"/>
    <lineage>
        <taxon>Bacteria</taxon>
        <taxon>Pseudomonadati</taxon>
        <taxon>Pseudomonadota</taxon>
        <taxon>Alphaproteobacteria</taxon>
        <taxon>Sphingomonadales</taxon>
        <taxon>Sphingomonadaceae</taxon>
        <taxon>Novosphingobium</taxon>
    </lineage>
</organism>
<dbReference type="RefSeq" id="WP_243994747.1">
    <property type="nucleotide sequence ID" value="NZ_JALHLE010000023.1"/>
</dbReference>
<feature type="compositionally biased region" description="Low complexity" evidence="1">
    <location>
        <begin position="148"/>
        <end position="157"/>
    </location>
</feature>
<feature type="region of interest" description="Disordered" evidence="1">
    <location>
        <begin position="53"/>
        <end position="169"/>
    </location>
</feature>
<reference evidence="3" key="1">
    <citation type="submission" date="2022-03" db="EMBL/GenBank/DDBJ databases">
        <title>Identification of a novel bacterium isolated from mangrove sediments.</title>
        <authorList>
            <person name="Pan X."/>
        </authorList>
    </citation>
    <scope>NUCLEOTIDE SEQUENCE</scope>
    <source>
        <strain evidence="3">B2580</strain>
    </source>
</reference>
<dbReference type="Gene3D" id="3.30.1150.10">
    <property type="match status" value="1"/>
</dbReference>